<sequence>MPSSFARFGEKMRQTLNIDMGTPKDWKPTSNTRVVANMAEVRSFAQHVKRLLRDWGAMEKWTDASLSSMRSVLASRLPHVLDFREGQSILQPMSPTDRTVGGGDLETEAIADAAQQMQRDMNSQVLLPLQQWLSAYRSIKAKIDSLEEQRLDLDTKRREVLTLQEKHNKADPKDIPATLDKKTAAEAKLDRLQRNFKEAEAEVFAALTMLINDTVIIKDYHSQCLEIMENTFSRARTVFRGQAQAASAPPQTAEQPSAPTWYAEAKANADAHATGSEHAYESDN</sequence>
<dbReference type="Proteomes" id="UP000815325">
    <property type="component" value="Unassembled WGS sequence"/>
</dbReference>
<dbReference type="InterPro" id="IPR027267">
    <property type="entry name" value="AH/BAR_dom_sf"/>
</dbReference>
<dbReference type="EMBL" id="MU069637">
    <property type="protein sequence ID" value="KAF5836905.1"/>
    <property type="molecule type" value="Genomic_DNA"/>
</dbReference>
<dbReference type="Pfam" id="PF03114">
    <property type="entry name" value="BAR"/>
    <property type="match status" value="1"/>
</dbReference>
<evidence type="ECO:0000259" key="3">
    <source>
        <dbReference type="Pfam" id="PF03114"/>
    </source>
</evidence>
<organism evidence="4 5">
    <name type="scientific">Dunaliella salina</name>
    <name type="common">Green alga</name>
    <name type="synonym">Protococcus salinus</name>
    <dbReference type="NCBI Taxonomy" id="3046"/>
    <lineage>
        <taxon>Eukaryota</taxon>
        <taxon>Viridiplantae</taxon>
        <taxon>Chlorophyta</taxon>
        <taxon>core chlorophytes</taxon>
        <taxon>Chlorophyceae</taxon>
        <taxon>CS clade</taxon>
        <taxon>Chlamydomonadales</taxon>
        <taxon>Dunaliellaceae</taxon>
        <taxon>Dunaliella</taxon>
    </lineage>
</organism>
<feature type="coiled-coil region" evidence="1">
    <location>
        <begin position="129"/>
        <end position="209"/>
    </location>
</feature>
<name>A0ABQ7GQM2_DUNSA</name>
<feature type="region of interest" description="Disordered" evidence="2">
    <location>
        <begin position="265"/>
        <end position="284"/>
    </location>
</feature>
<protein>
    <recommendedName>
        <fullName evidence="3">BAR domain-containing protein</fullName>
    </recommendedName>
</protein>
<dbReference type="InterPro" id="IPR004148">
    <property type="entry name" value="BAR_dom"/>
</dbReference>
<evidence type="ECO:0000313" key="4">
    <source>
        <dbReference type="EMBL" id="KAF5836905.1"/>
    </source>
</evidence>
<keyword evidence="1" id="KW-0175">Coiled coil</keyword>
<comment type="caution">
    <text evidence="4">The sequence shown here is derived from an EMBL/GenBank/DDBJ whole genome shotgun (WGS) entry which is preliminary data.</text>
</comment>
<reference evidence="4" key="1">
    <citation type="submission" date="2017-08" db="EMBL/GenBank/DDBJ databases">
        <authorList>
            <person name="Polle J.E."/>
            <person name="Barry K."/>
            <person name="Cushman J."/>
            <person name="Schmutz J."/>
            <person name="Tran D."/>
            <person name="Hathwaick L.T."/>
            <person name="Yim W.C."/>
            <person name="Jenkins J."/>
            <person name="Mckie-Krisberg Z.M."/>
            <person name="Prochnik S."/>
            <person name="Lindquist E."/>
            <person name="Dockter R.B."/>
            <person name="Adam C."/>
            <person name="Molina H."/>
            <person name="Bunkerborg J."/>
            <person name="Jin E."/>
            <person name="Buchheim M."/>
            <person name="Magnuson J."/>
        </authorList>
    </citation>
    <scope>NUCLEOTIDE SEQUENCE</scope>
    <source>
        <strain evidence="4">CCAP 19/18</strain>
    </source>
</reference>
<keyword evidence="5" id="KW-1185">Reference proteome</keyword>
<evidence type="ECO:0000256" key="1">
    <source>
        <dbReference type="SAM" id="Coils"/>
    </source>
</evidence>
<evidence type="ECO:0000256" key="2">
    <source>
        <dbReference type="SAM" id="MobiDB-lite"/>
    </source>
</evidence>
<accession>A0ABQ7GQM2</accession>
<evidence type="ECO:0000313" key="5">
    <source>
        <dbReference type="Proteomes" id="UP000815325"/>
    </source>
</evidence>
<feature type="domain" description="BAR" evidence="3">
    <location>
        <begin position="109"/>
        <end position="230"/>
    </location>
</feature>
<proteinExistence type="predicted"/>
<dbReference type="SUPFAM" id="SSF103657">
    <property type="entry name" value="BAR/IMD domain-like"/>
    <property type="match status" value="1"/>
</dbReference>
<dbReference type="Gene3D" id="1.20.1270.60">
    <property type="entry name" value="Arfaptin homology (AH) domain/BAR domain"/>
    <property type="match status" value="1"/>
</dbReference>
<gene>
    <name evidence="4" type="ORF">DUNSADRAFT_5236</name>
</gene>